<evidence type="ECO:0000313" key="1">
    <source>
        <dbReference type="EMBL" id="MFC3907661.1"/>
    </source>
</evidence>
<dbReference type="RefSeq" id="WP_382340224.1">
    <property type="nucleotide sequence ID" value="NZ_JBHSAB010000001.1"/>
</dbReference>
<name>A0ABV8CBQ8_9GAMM</name>
<proteinExistence type="predicted"/>
<keyword evidence="2" id="KW-1185">Reference proteome</keyword>
<protein>
    <recommendedName>
        <fullName evidence="3">Substrate of the Dot/Icm secretion system</fullName>
    </recommendedName>
</protein>
<organism evidence="1 2">
    <name type="scientific">Legionella dresdenensis</name>
    <dbReference type="NCBI Taxonomy" id="450200"/>
    <lineage>
        <taxon>Bacteria</taxon>
        <taxon>Pseudomonadati</taxon>
        <taxon>Pseudomonadota</taxon>
        <taxon>Gammaproteobacteria</taxon>
        <taxon>Legionellales</taxon>
        <taxon>Legionellaceae</taxon>
        <taxon>Legionella</taxon>
    </lineage>
</organism>
<accession>A0ABV8CBQ8</accession>
<gene>
    <name evidence="1" type="ORF">ACFORL_01025</name>
</gene>
<dbReference type="Proteomes" id="UP001595758">
    <property type="component" value="Unassembled WGS sequence"/>
</dbReference>
<evidence type="ECO:0000313" key="2">
    <source>
        <dbReference type="Proteomes" id="UP001595758"/>
    </source>
</evidence>
<evidence type="ECO:0008006" key="3">
    <source>
        <dbReference type="Google" id="ProtNLM"/>
    </source>
</evidence>
<dbReference type="EMBL" id="JBHSAB010000001">
    <property type="protein sequence ID" value="MFC3907661.1"/>
    <property type="molecule type" value="Genomic_DNA"/>
</dbReference>
<reference evidence="2" key="1">
    <citation type="journal article" date="2019" name="Int. J. Syst. Evol. Microbiol.">
        <title>The Global Catalogue of Microorganisms (GCM) 10K type strain sequencing project: providing services to taxonomists for standard genome sequencing and annotation.</title>
        <authorList>
            <consortium name="The Broad Institute Genomics Platform"/>
            <consortium name="The Broad Institute Genome Sequencing Center for Infectious Disease"/>
            <person name="Wu L."/>
            <person name="Ma J."/>
        </authorList>
    </citation>
    <scope>NUCLEOTIDE SEQUENCE [LARGE SCALE GENOMIC DNA]</scope>
    <source>
        <strain evidence="2">CCUG 59858</strain>
    </source>
</reference>
<sequence length="156" mass="18211">MPVHVIKYNNTTINIHIRNRNNPRVSAVELTGNMTEANKVRDLILELAQEAINLDNCSLKTENDNKGVIKIEPKRCTLFEERFLHDVMNSFMVSYPQQITYPQNRVEFDNYWKKTAATTSCNYGLYAQYRSALQDMKSMQKQQEPIFPEDVFEICP</sequence>
<comment type="caution">
    <text evidence="1">The sequence shown here is derived from an EMBL/GenBank/DDBJ whole genome shotgun (WGS) entry which is preliminary data.</text>
</comment>